<organism evidence="1 2">
    <name type="scientific">Rhodococcus ruber</name>
    <dbReference type="NCBI Taxonomy" id="1830"/>
    <lineage>
        <taxon>Bacteria</taxon>
        <taxon>Bacillati</taxon>
        <taxon>Actinomycetota</taxon>
        <taxon>Actinomycetes</taxon>
        <taxon>Mycobacteriales</taxon>
        <taxon>Nocardiaceae</taxon>
        <taxon>Rhodococcus</taxon>
    </lineage>
</organism>
<dbReference type="Proteomes" id="UP000042997">
    <property type="component" value="Unassembled WGS sequence"/>
</dbReference>
<protein>
    <submittedName>
        <fullName evidence="1">Uncharacterized protein</fullName>
    </submittedName>
</protein>
<evidence type="ECO:0000313" key="1">
    <source>
        <dbReference type="EMBL" id="CDZ88939.1"/>
    </source>
</evidence>
<evidence type="ECO:0000313" key="2">
    <source>
        <dbReference type="Proteomes" id="UP000042997"/>
    </source>
</evidence>
<sequence>MFLVATSHLLSEERVEDVGAVIVFEALLEVLGCGDVEGDEEVFVDGDGHAVAFRSRASFAAWLAARCLARRARTLLRLQVLQVPTRCPDLTVDQ</sequence>
<reference evidence="1 2" key="1">
    <citation type="journal article" date="2014" name="Genome Announc.">
        <title>Draft Genome Sequence of Propane- and Butane-Oxidizing Actinobacterium Rhodococcus ruber IEGM 231.</title>
        <authorList>
            <person name="Ivshina I.B."/>
            <person name="Kuyukina M.S."/>
            <person name="Krivoruchko A.V."/>
            <person name="Barbe V."/>
            <person name="Fischer C."/>
        </authorList>
    </citation>
    <scope>NUCLEOTIDE SEQUENCE [LARGE SCALE GENOMIC DNA]</scope>
</reference>
<gene>
    <name evidence="1" type="ORF">RHRU231_450106</name>
</gene>
<accession>A0A098BJL5</accession>
<dbReference type="EMBL" id="CCSD01000056">
    <property type="protein sequence ID" value="CDZ88939.1"/>
    <property type="molecule type" value="Genomic_DNA"/>
</dbReference>
<proteinExistence type="predicted"/>
<name>A0A098BJL5_9NOCA</name>
<dbReference type="AlphaFoldDB" id="A0A098BJL5"/>